<dbReference type="OrthoDB" id="9799818at2"/>
<dbReference type="Gene3D" id="3.40.50.720">
    <property type="entry name" value="NAD(P)-binding Rossmann-like Domain"/>
    <property type="match status" value="1"/>
</dbReference>
<reference evidence="1 2" key="1">
    <citation type="submission" date="2018-10" db="EMBL/GenBank/DDBJ databases">
        <title>Sequencing the genomes of 1000 actinobacteria strains.</title>
        <authorList>
            <person name="Klenk H.-P."/>
        </authorList>
    </citation>
    <scope>NUCLEOTIDE SEQUENCE [LARGE SCALE GENOMIC DNA]</scope>
    <source>
        <strain evidence="1 2">DSM 17894</strain>
    </source>
</reference>
<accession>A0A495IJM7</accession>
<dbReference type="EMBL" id="RBKS01000001">
    <property type="protein sequence ID" value="RKR75336.1"/>
    <property type="molecule type" value="Genomic_DNA"/>
</dbReference>
<evidence type="ECO:0000313" key="1">
    <source>
        <dbReference type="EMBL" id="RKR75336.1"/>
    </source>
</evidence>
<dbReference type="InterPro" id="IPR036291">
    <property type="entry name" value="NAD(P)-bd_dom_sf"/>
</dbReference>
<name>A0A495IJM7_9MICO</name>
<proteinExistence type="predicted"/>
<organism evidence="1 2">
    <name type="scientific">Frondihabitans australicus</name>
    <dbReference type="NCBI Taxonomy" id="386892"/>
    <lineage>
        <taxon>Bacteria</taxon>
        <taxon>Bacillati</taxon>
        <taxon>Actinomycetota</taxon>
        <taxon>Actinomycetes</taxon>
        <taxon>Micrococcales</taxon>
        <taxon>Microbacteriaceae</taxon>
        <taxon>Frondihabitans</taxon>
    </lineage>
</organism>
<dbReference type="PANTHER" id="PTHR43431:SF1">
    <property type="entry name" value="OS08G0476300 PROTEIN"/>
    <property type="match status" value="1"/>
</dbReference>
<dbReference type="PANTHER" id="PTHR43431">
    <property type="entry name" value="OXIDOREDUCTASE, SHORT CHAIN DEHYDROGENASE/REDUCTASE FAMILY (AFU_ORTHOLOGUE AFUA_5G14000)"/>
    <property type="match status" value="1"/>
</dbReference>
<protein>
    <submittedName>
        <fullName evidence="1">Short subunit dehydrogenase</fullName>
    </submittedName>
</protein>
<dbReference type="InterPro" id="IPR002347">
    <property type="entry name" value="SDR_fam"/>
</dbReference>
<gene>
    <name evidence="1" type="ORF">C8E83_2477</name>
</gene>
<comment type="caution">
    <text evidence="1">The sequence shown here is derived from an EMBL/GenBank/DDBJ whole genome shotgun (WGS) entry which is preliminary data.</text>
</comment>
<sequence length="229" mass="22840">MTSTFVIVGYGPGISHAVAERAGADGHRLALVGRTESRLGEGVAALAQAGIDAAAYPADASDPASLGEALARITADAESVAGVLWTAFRGGNVTDVLAADPATLGDVFGVGVRGLLTTVQALREPLVASGGVVLVANGALGEASEQMDAVSQMLGADGTALECAAKSKLVGLLAERLRGDGVYVGQITVAGSVSGTATASPTAISAASIAEQFWSMASERSETRTRIAE</sequence>
<dbReference type="AlphaFoldDB" id="A0A495IJM7"/>
<dbReference type="Pfam" id="PF00106">
    <property type="entry name" value="adh_short"/>
    <property type="match status" value="1"/>
</dbReference>
<evidence type="ECO:0000313" key="2">
    <source>
        <dbReference type="Proteomes" id="UP000280008"/>
    </source>
</evidence>
<dbReference type="RefSeq" id="WP_121370143.1">
    <property type="nucleotide sequence ID" value="NZ_RBKS01000001.1"/>
</dbReference>
<keyword evidence="2" id="KW-1185">Reference proteome</keyword>
<dbReference type="Proteomes" id="UP000280008">
    <property type="component" value="Unassembled WGS sequence"/>
</dbReference>
<dbReference type="SUPFAM" id="SSF51735">
    <property type="entry name" value="NAD(P)-binding Rossmann-fold domains"/>
    <property type="match status" value="1"/>
</dbReference>